<evidence type="ECO:0000256" key="2">
    <source>
        <dbReference type="ARBA" id="ARBA00004474"/>
    </source>
</evidence>
<evidence type="ECO:0000256" key="1">
    <source>
        <dbReference type="ARBA" id="ARBA00002329"/>
    </source>
</evidence>
<dbReference type="SUPFAM" id="SSF52540">
    <property type="entry name" value="P-loop containing nucleoside triphosphate hydrolases"/>
    <property type="match status" value="1"/>
</dbReference>
<evidence type="ECO:0000256" key="3">
    <source>
        <dbReference type="ARBA" id="ARBA00009361"/>
    </source>
</evidence>
<dbReference type="GO" id="GO:0016887">
    <property type="term" value="F:ATP hydrolysis activity"/>
    <property type="evidence" value="ECO:0007669"/>
    <property type="project" value="InterPro"/>
</dbReference>
<evidence type="ECO:0000256" key="6">
    <source>
        <dbReference type="ARBA" id="ARBA00022840"/>
    </source>
</evidence>
<comment type="similarity">
    <text evidence="3">Belongs to the Ycf2 family.</text>
</comment>
<dbReference type="PANTHER" id="PTHR33078">
    <property type="entry name" value="PROTEIN YCF2-RELATED"/>
    <property type="match status" value="1"/>
</dbReference>
<reference evidence="10 11" key="1">
    <citation type="submission" date="2019-06" db="EMBL/GenBank/DDBJ databases">
        <title>WGS assembly of Gossypium darwinii.</title>
        <authorList>
            <person name="Chen Z.J."/>
            <person name="Sreedasyam A."/>
            <person name="Ando A."/>
            <person name="Song Q."/>
            <person name="De L."/>
            <person name="Hulse-Kemp A."/>
            <person name="Ding M."/>
            <person name="Ye W."/>
            <person name="Kirkbride R."/>
            <person name="Jenkins J."/>
            <person name="Plott C."/>
            <person name="Lovell J."/>
            <person name="Lin Y.-M."/>
            <person name="Vaughn R."/>
            <person name="Liu B."/>
            <person name="Li W."/>
            <person name="Simpson S."/>
            <person name="Scheffler B."/>
            <person name="Saski C."/>
            <person name="Grover C."/>
            <person name="Hu G."/>
            <person name="Conover J."/>
            <person name="Carlson J."/>
            <person name="Shu S."/>
            <person name="Boston L."/>
            <person name="Williams M."/>
            <person name="Peterson D."/>
            <person name="Mcgee K."/>
            <person name="Jones D."/>
            <person name="Wendel J."/>
            <person name="Stelly D."/>
            <person name="Grimwood J."/>
            <person name="Schmutz J."/>
        </authorList>
    </citation>
    <scope>NUCLEOTIDE SEQUENCE [LARGE SCALE GENOMIC DNA]</scope>
    <source>
        <strain evidence="10">1808015.09</strain>
    </source>
</reference>
<dbReference type="Gene3D" id="1.10.8.60">
    <property type="match status" value="1"/>
</dbReference>
<evidence type="ECO:0000256" key="7">
    <source>
        <dbReference type="SAM" id="Phobius"/>
    </source>
</evidence>
<keyword evidence="7" id="KW-0472">Membrane</keyword>
<dbReference type="AlphaFoldDB" id="A0A5D2E7J4"/>
<dbReference type="Gene3D" id="3.40.50.300">
    <property type="entry name" value="P-loop containing nucleotide triphosphate hydrolases"/>
    <property type="match status" value="1"/>
</dbReference>
<keyword evidence="11" id="KW-1185">Reference proteome</keyword>
<keyword evidence="7" id="KW-1133">Transmembrane helix</keyword>
<dbReference type="PANTHER" id="PTHR33078:SF100">
    <property type="entry name" value="PROTEIN YCF2"/>
    <property type="match status" value="1"/>
</dbReference>
<evidence type="ECO:0008006" key="12">
    <source>
        <dbReference type="Google" id="ProtNLM"/>
    </source>
</evidence>
<name>A0A5D2E7J4_GOSDA</name>
<accession>A0A5D2E7J4</accession>
<keyword evidence="4" id="KW-0934">Plastid</keyword>
<evidence type="ECO:0000313" key="10">
    <source>
        <dbReference type="EMBL" id="TYG89282.1"/>
    </source>
</evidence>
<evidence type="ECO:0000259" key="9">
    <source>
        <dbReference type="Pfam" id="PF05695"/>
    </source>
</evidence>
<comment type="subcellular location">
    <subcellularLocation>
        <location evidence="2">Plastid</location>
    </subcellularLocation>
</comment>
<feature type="transmembrane region" description="Helical" evidence="7">
    <location>
        <begin position="70"/>
        <end position="92"/>
    </location>
</feature>
<proteinExistence type="inferred from homology"/>
<evidence type="ECO:0000313" key="11">
    <source>
        <dbReference type="Proteomes" id="UP000323506"/>
    </source>
</evidence>
<gene>
    <name evidence="10" type="ORF">ES288_A12G087500v1</name>
</gene>
<dbReference type="Pfam" id="PF00004">
    <property type="entry name" value="AAA"/>
    <property type="match status" value="1"/>
</dbReference>
<evidence type="ECO:0000256" key="4">
    <source>
        <dbReference type="ARBA" id="ARBA00022640"/>
    </source>
</evidence>
<dbReference type="GO" id="GO:0009536">
    <property type="term" value="C:plastid"/>
    <property type="evidence" value="ECO:0007669"/>
    <property type="project" value="UniProtKB-SubCell"/>
</dbReference>
<organism evidence="10 11">
    <name type="scientific">Gossypium darwinii</name>
    <name type="common">Darwin's cotton</name>
    <name type="synonym">Gossypium barbadense var. darwinii</name>
    <dbReference type="NCBI Taxonomy" id="34276"/>
    <lineage>
        <taxon>Eukaryota</taxon>
        <taxon>Viridiplantae</taxon>
        <taxon>Streptophyta</taxon>
        <taxon>Embryophyta</taxon>
        <taxon>Tracheophyta</taxon>
        <taxon>Spermatophyta</taxon>
        <taxon>Magnoliopsida</taxon>
        <taxon>eudicotyledons</taxon>
        <taxon>Gunneridae</taxon>
        <taxon>Pentapetalae</taxon>
        <taxon>rosids</taxon>
        <taxon>malvids</taxon>
        <taxon>Malvales</taxon>
        <taxon>Malvaceae</taxon>
        <taxon>Malvoideae</taxon>
        <taxon>Gossypium</taxon>
    </lineage>
</organism>
<sequence>MNRDPNAYRYKWSNGSKNFQEHLEHFVFEQKSRFQVVFDRLRINQYSIDWSEVIDKKDLSKSLRFFLSKLLLFLSKLLLFLSNSLPFFFVSFGNIPIHRSEIHIYELKGPNDQLCNQLLESIGLQIVHLKKLKPFLLDDHNTSQKLKFLINGGTISPFLVNKIPKWMIDSFHTRNNRRKSFDNMDSYFSMISHDQDNWLNPVKPFHRSSLISSFYKANRLRFLNNPHHFCFYCNKIFPFYVEKARINNYDFTYGQFLNILFIRNKIFSLCGDTISPSLIESQVSNIFISNNFPQSGDERYNLYKSFQFAIRSDPLVRRVIYSIPDIFGTPLTEGQIVNFERTYCQPLSDMNPSDSEEKNLHQYLNFNSNMGSPNVQEFLYSILFLLLVAGYLVRTHLLFVSRAYSELQTEFEKVKSLMIPSYMIELRKLLDRYPTSELNSFWLKNRFLVALEQLGDFLEEIWGSAFGVNMLWGGGPAYGVKSIRSKKKYLNINLIDIIDLISIIPNPINRIIFSRNTRHLSHTKSWVANGDSIDDKEREFLVQFSTLTTEKRIDQILLSLTHSDHLSKNDSGYQMIEQPGPIYLRYLVDIHKKYLMNYDDDINASDTIDNSDAIDRDLDTELELLTMMNALTMDMMSEIDRFYITLQFELAKAMSPCIIWIPNIHDLDVNEANYLSLGLLVNYLSKDCERCSTRNILVIASTHIPQKVDPTLIAPNKLNTCIKIRRLLIPQQRKHFFTLSYTRGFHLEKKMFHTNRFGSITVGSNARDLVALTNEALSISITQKKSIIDTNTIRSALHRQTWDLRSQVRSVQDHGILFYQIGRAVVQNLGTSIKKLTILLYLLSYSAGSVTQDLWSLPGPDEKNGITSYGFVDTH</sequence>
<evidence type="ECO:0000259" key="8">
    <source>
        <dbReference type="Pfam" id="PF00004"/>
    </source>
</evidence>
<evidence type="ECO:0000256" key="5">
    <source>
        <dbReference type="ARBA" id="ARBA00022741"/>
    </source>
</evidence>
<dbReference type="Pfam" id="PF05695">
    <property type="entry name" value="Ycf2"/>
    <property type="match status" value="2"/>
</dbReference>
<protein>
    <recommendedName>
        <fullName evidence="12">ATPase AAA-type core domain-containing protein</fullName>
    </recommendedName>
</protein>
<keyword evidence="5" id="KW-0547">Nucleotide-binding</keyword>
<dbReference type="EMBL" id="CM017699">
    <property type="protein sequence ID" value="TYG89282.1"/>
    <property type="molecule type" value="Genomic_DNA"/>
</dbReference>
<keyword evidence="6" id="KW-0067">ATP-binding</keyword>
<dbReference type="GO" id="GO:0005524">
    <property type="term" value="F:ATP binding"/>
    <property type="evidence" value="ECO:0007669"/>
    <property type="project" value="UniProtKB-KW"/>
</dbReference>
<feature type="domain" description="Ycf2 N-terminal" evidence="9">
    <location>
        <begin position="1"/>
        <end position="371"/>
    </location>
</feature>
<dbReference type="InterPro" id="IPR056777">
    <property type="entry name" value="Ycf2_N"/>
</dbReference>
<comment type="function">
    <text evidence="1">Probable ATPase of unknown function. Its presence in a non-photosynthetic plant (Epifagus virginiana) and experiments in tobacco indicate that it has an essential function which is probably not related to photosynthesis.</text>
</comment>
<dbReference type="InterPro" id="IPR003959">
    <property type="entry name" value="ATPase_AAA_core"/>
</dbReference>
<feature type="domain" description="Ycf2 N-terminal" evidence="9">
    <location>
        <begin position="372"/>
        <end position="523"/>
    </location>
</feature>
<keyword evidence="7" id="KW-0812">Transmembrane</keyword>
<feature type="domain" description="ATPase AAA-type core" evidence="8">
    <location>
        <begin position="646"/>
        <end position="724"/>
    </location>
</feature>
<dbReference type="Proteomes" id="UP000323506">
    <property type="component" value="Chromosome A12"/>
</dbReference>
<dbReference type="InterPro" id="IPR027417">
    <property type="entry name" value="P-loop_NTPase"/>
</dbReference>